<evidence type="ECO:0000313" key="2">
    <source>
        <dbReference type="EMBL" id="TDZ74749.1"/>
    </source>
</evidence>
<dbReference type="InterPro" id="IPR001810">
    <property type="entry name" value="F-box_dom"/>
</dbReference>
<dbReference type="CDD" id="cd09917">
    <property type="entry name" value="F-box_SF"/>
    <property type="match status" value="1"/>
</dbReference>
<dbReference type="SUPFAM" id="SSF81383">
    <property type="entry name" value="F-box domain"/>
    <property type="match status" value="1"/>
</dbReference>
<dbReference type="STRING" id="5466.A0A4R8RRY2"/>
<gene>
    <name evidence="2" type="ORF">CTRI78_v000318</name>
</gene>
<dbReference type="EMBL" id="RYZW01000002">
    <property type="protein sequence ID" value="TDZ74749.1"/>
    <property type="molecule type" value="Genomic_DNA"/>
</dbReference>
<dbReference type="Pfam" id="PF00646">
    <property type="entry name" value="F-box"/>
    <property type="match status" value="1"/>
</dbReference>
<keyword evidence="3" id="KW-1185">Reference proteome</keyword>
<evidence type="ECO:0000259" key="1">
    <source>
        <dbReference type="PROSITE" id="PS50181"/>
    </source>
</evidence>
<dbReference type="PROSITE" id="PS50181">
    <property type="entry name" value="FBOX"/>
    <property type="match status" value="1"/>
</dbReference>
<reference evidence="2 3" key="1">
    <citation type="submission" date="2018-12" db="EMBL/GenBank/DDBJ databases">
        <title>Genome sequence and assembly of Colletotrichum trifolii.</title>
        <authorList>
            <person name="Gan P."/>
            <person name="Shirasu K."/>
        </authorList>
    </citation>
    <scope>NUCLEOTIDE SEQUENCE [LARGE SCALE GENOMIC DNA]</scope>
    <source>
        <strain evidence="2 3">543-2</strain>
    </source>
</reference>
<protein>
    <recommendedName>
        <fullName evidence="1">F-box domain-containing protein</fullName>
    </recommendedName>
</protein>
<name>A0A4R8RRY2_COLTR</name>
<accession>A0A4R8RRY2</accession>
<feature type="domain" description="F-box" evidence="1">
    <location>
        <begin position="203"/>
        <end position="251"/>
    </location>
</feature>
<comment type="caution">
    <text evidence="2">The sequence shown here is derived from an EMBL/GenBank/DDBJ whole genome shotgun (WGS) entry which is preliminary data.</text>
</comment>
<evidence type="ECO:0000313" key="3">
    <source>
        <dbReference type="Proteomes" id="UP000295703"/>
    </source>
</evidence>
<proteinExistence type="predicted"/>
<dbReference type="Proteomes" id="UP000295703">
    <property type="component" value="Unassembled WGS sequence"/>
</dbReference>
<sequence length="507" mass="58283">MVTTHPTAARLKCPKDWPAWFLQLRFQAHQHNVWEYFDPEATDTEDPMRRIPRPPTLDEMMTKRQNEHQEQETRDLQAAGGKPGFQRWLPIRVTDLDVHEEYTARLAEYNAAVTEREEVLKGYRIVSNWVYSTVKITVLSDAQVTATAAGDTSMQGIVRALRGRLARTKRSVLRSLIFSFGILDDFRKQYSSRRSRAQKPTISSFLLKLPTEILCIILECLELHDQFILGQACKELGAITQRDWKLVFDRLPSVKKEAFLTGLAFTMPNHWVCGFCHKLHHINKHDIPGAQPYNGCPYDERGAKFAHVYEIRERHVQLALKFKRLGAINQGYLEKITSPFTYELDYITRPISKHFKASPKVTTERFLLHTRLKLVYRNGLSIRELDDETICPHMRVCSTGSRQSRLSGPKNLSNDVRLAFAQPGKEIQGHCPRCPADYSIMVGSNRITIDAWYDFGSYKSPNDKSWTTHVRSSQNLCSTGPTVYHDPGSVWRLYVTGTGDEKLQTQR</sequence>
<organism evidence="2 3">
    <name type="scientific">Colletotrichum trifolii</name>
    <dbReference type="NCBI Taxonomy" id="5466"/>
    <lineage>
        <taxon>Eukaryota</taxon>
        <taxon>Fungi</taxon>
        <taxon>Dikarya</taxon>
        <taxon>Ascomycota</taxon>
        <taxon>Pezizomycotina</taxon>
        <taxon>Sordariomycetes</taxon>
        <taxon>Hypocreomycetidae</taxon>
        <taxon>Glomerellales</taxon>
        <taxon>Glomerellaceae</taxon>
        <taxon>Colletotrichum</taxon>
        <taxon>Colletotrichum orbiculare species complex</taxon>
    </lineage>
</organism>
<dbReference type="InterPro" id="IPR036047">
    <property type="entry name" value="F-box-like_dom_sf"/>
</dbReference>
<dbReference type="AlphaFoldDB" id="A0A4R8RRY2"/>